<keyword evidence="5" id="KW-1185">Reference proteome</keyword>
<accession>A0A2S7U8I3</accession>
<proteinExistence type="predicted"/>
<reference evidence="4 5" key="1">
    <citation type="submission" date="2017-01" db="EMBL/GenBank/DDBJ databases">
        <title>Trade-off between light-utilization and light-protection in marine flavobacteria.</title>
        <authorList>
            <person name="Kumagai Y."/>
            <person name="Yoshizawa S."/>
            <person name="Kogure K."/>
            <person name="Iwasaki W."/>
        </authorList>
    </citation>
    <scope>NUCLEOTIDE SEQUENCE [LARGE SCALE GENOMIC DNA]</scope>
    <source>
        <strain evidence="4 5">KCTC 32109</strain>
    </source>
</reference>
<evidence type="ECO:0000256" key="1">
    <source>
        <dbReference type="ARBA" id="ARBA00022723"/>
    </source>
</evidence>
<dbReference type="InterPro" id="IPR050248">
    <property type="entry name" value="Polysacc_deacetylase_ArnD"/>
</dbReference>
<keyword evidence="1" id="KW-0479">Metal-binding</keyword>
<name>A0A2S7U8I3_9FLAO</name>
<dbReference type="CDD" id="cd10917">
    <property type="entry name" value="CE4_NodB_like_6s_7s"/>
    <property type="match status" value="1"/>
</dbReference>
<dbReference type="EMBL" id="MTPW01000001">
    <property type="protein sequence ID" value="PQJ31219.1"/>
    <property type="molecule type" value="Genomic_DNA"/>
</dbReference>
<organism evidence="4 5">
    <name type="scientific">Nonlabens arenilitoris</name>
    <dbReference type="NCBI Taxonomy" id="1217969"/>
    <lineage>
        <taxon>Bacteria</taxon>
        <taxon>Pseudomonadati</taxon>
        <taxon>Bacteroidota</taxon>
        <taxon>Flavobacteriia</taxon>
        <taxon>Flavobacteriales</taxon>
        <taxon>Flavobacteriaceae</taxon>
        <taxon>Nonlabens</taxon>
    </lineage>
</organism>
<dbReference type="PROSITE" id="PS51677">
    <property type="entry name" value="NODB"/>
    <property type="match status" value="1"/>
</dbReference>
<evidence type="ECO:0000256" key="2">
    <source>
        <dbReference type="ARBA" id="ARBA00022801"/>
    </source>
</evidence>
<dbReference type="PANTHER" id="PTHR10587:SF133">
    <property type="entry name" value="CHITIN DEACETYLASE 1-RELATED"/>
    <property type="match status" value="1"/>
</dbReference>
<dbReference type="GO" id="GO:0005975">
    <property type="term" value="P:carbohydrate metabolic process"/>
    <property type="evidence" value="ECO:0007669"/>
    <property type="project" value="InterPro"/>
</dbReference>
<feature type="domain" description="NodB homology" evidence="3">
    <location>
        <begin position="28"/>
        <end position="203"/>
    </location>
</feature>
<comment type="caution">
    <text evidence="4">The sequence shown here is derived from an EMBL/GenBank/DDBJ whole genome shotgun (WGS) entry which is preliminary data.</text>
</comment>
<dbReference type="SUPFAM" id="SSF88713">
    <property type="entry name" value="Glycoside hydrolase/deacetylase"/>
    <property type="match status" value="1"/>
</dbReference>
<dbReference type="Proteomes" id="UP000239747">
    <property type="component" value="Unassembled WGS sequence"/>
</dbReference>
<dbReference type="GO" id="GO:0016020">
    <property type="term" value="C:membrane"/>
    <property type="evidence" value="ECO:0007669"/>
    <property type="project" value="TreeGrafter"/>
</dbReference>
<dbReference type="AlphaFoldDB" id="A0A2S7U8I3"/>
<dbReference type="Pfam" id="PF01522">
    <property type="entry name" value="Polysacc_deac_1"/>
    <property type="match status" value="1"/>
</dbReference>
<sequence>MHWYPDRISDWFSGLFSGYLWHGSRNHKVVYITFDDGPHPIVTPFVLKELDQYNFKATFFCIGDCVKRHNDIFDLLSLKGHSVGNHTFHHLNSWKHPTNSYLDDIDLASSLIDSRLFRPPYGRITSTVSKNLRKKGYKIVLWDVLSGDFDSRRTAVSCLNNLKRNTRNGSIIVFHDSEKAFEKLKIILPAYFEFLHTQGYKTSVITHTASI</sequence>
<dbReference type="InterPro" id="IPR011330">
    <property type="entry name" value="Glyco_hydro/deAcase_b/a-brl"/>
</dbReference>
<dbReference type="Gene3D" id="3.20.20.370">
    <property type="entry name" value="Glycoside hydrolase/deacetylase"/>
    <property type="match status" value="1"/>
</dbReference>
<evidence type="ECO:0000259" key="3">
    <source>
        <dbReference type="PROSITE" id="PS51677"/>
    </source>
</evidence>
<dbReference type="GO" id="GO:0046872">
    <property type="term" value="F:metal ion binding"/>
    <property type="evidence" value="ECO:0007669"/>
    <property type="project" value="UniProtKB-KW"/>
</dbReference>
<dbReference type="RefSeq" id="WP_105070362.1">
    <property type="nucleotide sequence ID" value="NZ_MTPW01000001.1"/>
</dbReference>
<gene>
    <name evidence="4" type="ORF">BST92_04450</name>
</gene>
<dbReference type="OrthoDB" id="9812065at2"/>
<protein>
    <submittedName>
        <fullName evidence="4">Polysaccharide deacetylase family protein</fullName>
    </submittedName>
</protein>
<dbReference type="PANTHER" id="PTHR10587">
    <property type="entry name" value="GLYCOSYL TRANSFERASE-RELATED"/>
    <property type="match status" value="1"/>
</dbReference>
<evidence type="ECO:0000313" key="4">
    <source>
        <dbReference type="EMBL" id="PQJ31219.1"/>
    </source>
</evidence>
<evidence type="ECO:0000313" key="5">
    <source>
        <dbReference type="Proteomes" id="UP000239747"/>
    </source>
</evidence>
<keyword evidence="2" id="KW-0378">Hydrolase</keyword>
<dbReference type="GO" id="GO:0016810">
    <property type="term" value="F:hydrolase activity, acting on carbon-nitrogen (but not peptide) bonds"/>
    <property type="evidence" value="ECO:0007669"/>
    <property type="project" value="InterPro"/>
</dbReference>
<dbReference type="InterPro" id="IPR002509">
    <property type="entry name" value="NODB_dom"/>
</dbReference>